<sequence length="213" mass="20091">MALPSPVGAWAPRSGRGPRGPALGPAAEPSGMHSSGLGRWPPLPAWASIPSSVGSPSGTGLPQPERAGSMARTRSVALPCAVVALVACAALHQAFVGIPGEAGLSKVALRAEPVAAAAAAGGAKAVAGAAAAGGAKAAAAGAAGAAGGKAAGLGAAGAAGAAALGGKGTKESPAAVAVANREIDFLPDTYVNIMTIAFFGSVLANSNGFFAPW</sequence>
<dbReference type="EMBL" id="CAUYUJ010019304">
    <property type="protein sequence ID" value="CAK0890148.1"/>
    <property type="molecule type" value="Genomic_DNA"/>
</dbReference>
<evidence type="ECO:0000256" key="2">
    <source>
        <dbReference type="SAM" id="Phobius"/>
    </source>
</evidence>
<protein>
    <recommendedName>
        <fullName evidence="5">PSI-J</fullName>
    </recommendedName>
</protein>
<name>A0ABN9WV94_9DINO</name>
<feature type="compositionally biased region" description="Polar residues" evidence="1">
    <location>
        <begin position="49"/>
        <end position="60"/>
    </location>
</feature>
<keyword evidence="4" id="KW-1185">Reference proteome</keyword>
<feature type="region of interest" description="Disordered" evidence="1">
    <location>
        <begin position="1"/>
        <end position="68"/>
    </location>
</feature>
<keyword evidence="2" id="KW-0812">Transmembrane</keyword>
<reference evidence="3" key="1">
    <citation type="submission" date="2023-10" db="EMBL/GenBank/DDBJ databases">
        <authorList>
            <person name="Chen Y."/>
            <person name="Shah S."/>
            <person name="Dougan E. K."/>
            <person name="Thang M."/>
            <person name="Chan C."/>
        </authorList>
    </citation>
    <scope>NUCLEOTIDE SEQUENCE [LARGE SCALE GENOMIC DNA]</scope>
</reference>
<evidence type="ECO:0008006" key="5">
    <source>
        <dbReference type="Google" id="ProtNLM"/>
    </source>
</evidence>
<dbReference type="Proteomes" id="UP001189429">
    <property type="component" value="Unassembled WGS sequence"/>
</dbReference>
<feature type="transmembrane region" description="Helical" evidence="2">
    <location>
        <begin position="190"/>
        <end position="210"/>
    </location>
</feature>
<organism evidence="3 4">
    <name type="scientific">Prorocentrum cordatum</name>
    <dbReference type="NCBI Taxonomy" id="2364126"/>
    <lineage>
        <taxon>Eukaryota</taxon>
        <taxon>Sar</taxon>
        <taxon>Alveolata</taxon>
        <taxon>Dinophyceae</taxon>
        <taxon>Prorocentrales</taxon>
        <taxon>Prorocentraceae</taxon>
        <taxon>Prorocentrum</taxon>
    </lineage>
</organism>
<gene>
    <name evidence="3" type="ORF">PCOR1329_LOCUS70447</name>
</gene>
<accession>A0ABN9WV94</accession>
<comment type="caution">
    <text evidence="3">The sequence shown here is derived from an EMBL/GenBank/DDBJ whole genome shotgun (WGS) entry which is preliminary data.</text>
</comment>
<evidence type="ECO:0000313" key="3">
    <source>
        <dbReference type="EMBL" id="CAK0890148.1"/>
    </source>
</evidence>
<evidence type="ECO:0000313" key="4">
    <source>
        <dbReference type="Proteomes" id="UP001189429"/>
    </source>
</evidence>
<keyword evidence="2" id="KW-1133">Transmembrane helix</keyword>
<proteinExistence type="predicted"/>
<keyword evidence="2" id="KW-0472">Membrane</keyword>
<feature type="compositionally biased region" description="Low complexity" evidence="1">
    <location>
        <begin position="8"/>
        <end position="29"/>
    </location>
</feature>
<evidence type="ECO:0000256" key="1">
    <source>
        <dbReference type="SAM" id="MobiDB-lite"/>
    </source>
</evidence>
<feature type="transmembrane region" description="Helical" evidence="2">
    <location>
        <begin position="76"/>
        <end position="95"/>
    </location>
</feature>